<protein>
    <submittedName>
        <fullName evidence="1">Uncharacterized protein</fullName>
    </submittedName>
</protein>
<keyword evidence="2" id="KW-1185">Reference proteome</keyword>
<evidence type="ECO:0000313" key="1">
    <source>
        <dbReference type="EMBL" id="KAF2129057.1"/>
    </source>
</evidence>
<organism evidence="1 2">
    <name type="scientific">Dothidotthia symphoricarpi CBS 119687</name>
    <dbReference type="NCBI Taxonomy" id="1392245"/>
    <lineage>
        <taxon>Eukaryota</taxon>
        <taxon>Fungi</taxon>
        <taxon>Dikarya</taxon>
        <taxon>Ascomycota</taxon>
        <taxon>Pezizomycotina</taxon>
        <taxon>Dothideomycetes</taxon>
        <taxon>Pleosporomycetidae</taxon>
        <taxon>Pleosporales</taxon>
        <taxon>Dothidotthiaceae</taxon>
        <taxon>Dothidotthia</taxon>
    </lineage>
</organism>
<dbReference type="EMBL" id="ML977507">
    <property type="protein sequence ID" value="KAF2129057.1"/>
    <property type="molecule type" value="Genomic_DNA"/>
</dbReference>
<dbReference type="Proteomes" id="UP000799771">
    <property type="component" value="Unassembled WGS sequence"/>
</dbReference>
<dbReference type="GeneID" id="54411976"/>
<dbReference type="RefSeq" id="XP_033523446.1">
    <property type="nucleotide sequence ID" value="XM_033671544.1"/>
</dbReference>
<reference evidence="1" key="1">
    <citation type="journal article" date="2020" name="Stud. Mycol.">
        <title>101 Dothideomycetes genomes: a test case for predicting lifestyles and emergence of pathogens.</title>
        <authorList>
            <person name="Haridas S."/>
            <person name="Albert R."/>
            <person name="Binder M."/>
            <person name="Bloem J."/>
            <person name="Labutti K."/>
            <person name="Salamov A."/>
            <person name="Andreopoulos B."/>
            <person name="Baker S."/>
            <person name="Barry K."/>
            <person name="Bills G."/>
            <person name="Bluhm B."/>
            <person name="Cannon C."/>
            <person name="Castanera R."/>
            <person name="Culley D."/>
            <person name="Daum C."/>
            <person name="Ezra D."/>
            <person name="Gonzalez J."/>
            <person name="Henrissat B."/>
            <person name="Kuo A."/>
            <person name="Liang C."/>
            <person name="Lipzen A."/>
            <person name="Lutzoni F."/>
            <person name="Magnuson J."/>
            <person name="Mondo S."/>
            <person name="Nolan M."/>
            <person name="Ohm R."/>
            <person name="Pangilinan J."/>
            <person name="Park H.-J."/>
            <person name="Ramirez L."/>
            <person name="Alfaro M."/>
            <person name="Sun H."/>
            <person name="Tritt A."/>
            <person name="Yoshinaga Y."/>
            <person name="Zwiers L.-H."/>
            <person name="Turgeon B."/>
            <person name="Goodwin S."/>
            <person name="Spatafora J."/>
            <person name="Crous P."/>
            <person name="Grigoriev I."/>
        </authorList>
    </citation>
    <scope>NUCLEOTIDE SEQUENCE</scope>
    <source>
        <strain evidence="1">CBS 119687</strain>
    </source>
</reference>
<sequence length="177" mass="20103">MLAHNAAFSAWVECGNFRYGPHLLTRFGRGCESPRRMARMGKWIMDIEDMSPLPLGRFPTGPSFGGYGKRFKRPIRILRKDIQGRYELEYDDDEERYVEVYNDGWGMISALTNTNLVTTEASRVWLEARGYLGVAGDQQRRIDSGIVMEGDCVRDSVGEGSKEGLIVMPWCSDKFSC</sequence>
<dbReference type="AlphaFoldDB" id="A0A6A6ADU2"/>
<proteinExistence type="predicted"/>
<gene>
    <name evidence="1" type="ORF">P153DRAFT_397250</name>
</gene>
<name>A0A6A6ADU2_9PLEO</name>
<evidence type="ECO:0000313" key="2">
    <source>
        <dbReference type="Proteomes" id="UP000799771"/>
    </source>
</evidence>
<accession>A0A6A6ADU2</accession>